<dbReference type="GO" id="GO:0004523">
    <property type="term" value="F:RNA-DNA hybrid ribonuclease activity"/>
    <property type="evidence" value="ECO:0007669"/>
    <property type="project" value="InterPro"/>
</dbReference>
<sequence length="110" mass="12279">MLALRVAMRWLYQESLAKCTIHTDSPSSLQALAALQPISTIVLEILNIWSFLTTEVVIFWVKEHYGVLGNGVADQLARQVTHGSIVIININLPKTWLKKCQKVFSCNLAG</sequence>
<dbReference type="Gene3D" id="3.30.420.10">
    <property type="entry name" value="Ribonuclease H-like superfamily/Ribonuclease H"/>
    <property type="match status" value="1"/>
</dbReference>
<reference evidence="2 3" key="1">
    <citation type="journal article" date="2019" name="Sci. Rep.">
        <title>Orb-weaving spider Araneus ventricosus genome elucidates the spidroin gene catalogue.</title>
        <authorList>
            <person name="Kono N."/>
            <person name="Nakamura H."/>
            <person name="Ohtoshi R."/>
            <person name="Moran D.A.P."/>
            <person name="Shinohara A."/>
            <person name="Yoshida Y."/>
            <person name="Fujiwara M."/>
            <person name="Mori M."/>
            <person name="Tomita M."/>
            <person name="Arakawa K."/>
        </authorList>
    </citation>
    <scope>NUCLEOTIDE SEQUENCE [LARGE SCALE GENOMIC DNA]</scope>
</reference>
<accession>A0A4Y2AQ61</accession>
<dbReference type="EMBL" id="BGPR01000025">
    <property type="protein sequence ID" value="GBL81379.1"/>
    <property type="molecule type" value="Genomic_DNA"/>
</dbReference>
<organism evidence="2 3">
    <name type="scientific">Araneus ventricosus</name>
    <name type="common">Orbweaver spider</name>
    <name type="synonym">Epeira ventricosa</name>
    <dbReference type="NCBI Taxonomy" id="182803"/>
    <lineage>
        <taxon>Eukaryota</taxon>
        <taxon>Metazoa</taxon>
        <taxon>Ecdysozoa</taxon>
        <taxon>Arthropoda</taxon>
        <taxon>Chelicerata</taxon>
        <taxon>Arachnida</taxon>
        <taxon>Araneae</taxon>
        <taxon>Araneomorphae</taxon>
        <taxon>Entelegynae</taxon>
        <taxon>Araneoidea</taxon>
        <taxon>Araneidae</taxon>
        <taxon>Araneus</taxon>
    </lineage>
</organism>
<proteinExistence type="predicted"/>
<dbReference type="PROSITE" id="PS50879">
    <property type="entry name" value="RNASE_H_1"/>
    <property type="match status" value="1"/>
</dbReference>
<evidence type="ECO:0000259" key="1">
    <source>
        <dbReference type="PROSITE" id="PS50879"/>
    </source>
</evidence>
<gene>
    <name evidence="2" type="ORF">AVEN_143678_1</name>
</gene>
<dbReference type="AlphaFoldDB" id="A0A4Y2AQ61"/>
<dbReference type="Proteomes" id="UP000499080">
    <property type="component" value="Unassembled WGS sequence"/>
</dbReference>
<keyword evidence="3" id="KW-1185">Reference proteome</keyword>
<name>A0A4Y2AQ61_ARAVE</name>
<dbReference type="OrthoDB" id="6514389at2759"/>
<dbReference type="GO" id="GO:0003676">
    <property type="term" value="F:nucleic acid binding"/>
    <property type="evidence" value="ECO:0007669"/>
    <property type="project" value="InterPro"/>
</dbReference>
<dbReference type="InterPro" id="IPR036397">
    <property type="entry name" value="RNaseH_sf"/>
</dbReference>
<dbReference type="InterPro" id="IPR012337">
    <property type="entry name" value="RNaseH-like_sf"/>
</dbReference>
<evidence type="ECO:0000313" key="2">
    <source>
        <dbReference type="EMBL" id="GBL81379.1"/>
    </source>
</evidence>
<feature type="domain" description="RNase H type-1" evidence="1">
    <location>
        <begin position="1"/>
        <end position="82"/>
    </location>
</feature>
<dbReference type="InterPro" id="IPR002156">
    <property type="entry name" value="RNaseH_domain"/>
</dbReference>
<dbReference type="SUPFAM" id="SSF53098">
    <property type="entry name" value="Ribonuclease H-like"/>
    <property type="match status" value="1"/>
</dbReference>
<evidence type="ECO:0000313" key="3">
    <source>
        <dbReference type="Proteomes" id="UP000499080"/>
    </source>
</evidence>
<protein>
    <recommendedName>
        <fullName evidence="1">RNase H type-1 domain-containing protein</fullName>
    </recommendedName>
</protein>
<comment type="caution">
    <text evidence="2">The sequence shown here is derived from an EMBL/GenBank/DDBJ whole genome shotgun (WGS) entry which is preliminary data.</text>
</comment>